<evidence type="ECO:0000313" key="5">
    <source>
        <dbReference type="Proteomes" id="UP000694255"/>
    </source>
</evidence>
<protein>
    <recommendedName>
        <fullName evidence="3">Spindle pole body-associated protein Vik1/Cik1 microtubule binding domain-containing protein</fullName>
    </recommendedName>
</protein>
<comment type="caution">
    <text evidence="4">The sequence shown here is derived from an EMBL/GenBank/DDBJ whole genome shotgun (WGS) entry which is preliminary data.</text>
</comment>
<dbReference type="AlphaFoldDB" id="A0A8J5UQZ3"/>
<dbReference type="OrthoDB" id="4089036at2759"/>
<dbReference type="InterPro" id="IPR031852">
    <property type="entry name" value="Vik1/Cik1_MT-bd"/>
</dbReference>
<reference evidence="4 5" key="1">
    <citation type="journal article" date="2021" name="DNA Res.">
        <title>Genome analysis of Candida subhashii reveals its hybrid nature and dual mitochondrial genome conformations.</title>
        <authorList>
            <person name="Mixao V."/>
            <person name="Hegedusova E."/>
            <person name="Saus E."/>
            <person name="Pryszcz L.P."/>
            <person name="Cillingova A."/>
            <person name="Nosek J."/>
            <person name="Gabaldon T."/>
        </authorList>
    </citation>
    <scope>NUCLEOTIDE SEQUENCE [LARGE SCALE GENOMIC DNA]</scope>
    <source>
        <strain evidence="4 5">CBS 10753</strain>
    </source>
</reference>
<sequence length="657" mass="76398">MSSAMSNTTVSPKQKKRPLNAKSPSEINQIDLSNKRPKTSMNMNNDQESSIPPLPKQRLQLQQQQQQQQQRPVTSRYPSKIPIFSDRDQPKGVRRIFSADYDNAWSSIQDRLARKSSVNDPKTLHIAQYRRPTKSAQDFRINTQEKYYALNEEFKRLQTEYDVDKKEFESLKRTFKTTKYSIDEVNDQLSILSCREMDKEEVILKEVKHAEEAAKFKLKKLEHGLLDQYKEIELQMKDELQDAKDFDASSWLDEISKLEKVNEEVAKQLEELSRKEKEQLEPLQEKLEKEHKDKLKPKTDLQVQLTQEVNDLQKELEEIEVKKRNAKMKLEKEQNAVHQQKVQITTLEHSMINFHSTKRSMQEKILEIEKRLAELQASDKEKQDIYDVTYDKHQILKNKIRKHDNLRRIIENSIMNYEGLFRVYVISNSNSSFINESQYSFNRVFDSDAPTSYISEEFSCLVKQSLTGSNVSIFNFAASHSTIDLLAYSTTALVTKISTLNKKKFELGYQCVSISLNNDCLDLLNSGTKLSQFRDITKISSQEMRIEDGKDFTKVVEQVTESASNIILHRITIEAKGYTRIFSMIDMSRISKPQQIQILQKFISTTQTHSSTPIDILLSFAYTNSKCLFIVAPDEDVEQLDLLQTINSTDSPYQRKS</sequence>
<accession>A0A8J5UQZ3</accession>
<feature type="compositionally biased region" description="Polar residues" evidence="2">
    <location>
        <begin position="1"/>
        <end position="12"/>
    </location>
</feature>
<dbReference type="Pfam" id="PF16796">
    <property type="entry name" value="Microtub_bd"/>
    <property type="match status" value="1"/>
</dbReference>
<feature type="coiled-coil region" evidence="1">
    <location>
        <begin position="255"/>
        <end position="378"/>
    </location>
</feature>
<feature type="compositionally biased region" description="Polar residues" evidence="2">
    <location>
        <begin position="22"/>
        <end position="32"/>
    </location>
</feature>
<dbReference type="Proteomes" id="UP000694255">
    <property type="component" value="Unassembled WGS sequence"/>
</dbReference>
<feature type="compositionally biased region" description="Low complexity" evidence="2">
    <location>
        <begin position="57"/>
        <end position="71"/>
    </location>
</feature>
<feature type="domain" description="Spindle pole body-associated protein Vik1/Cik1 microtubule binding" evidence="3">
    <location>
        <begin position="401"/>
        <end position="524"/>
    </location>
</feature>
<dbReference type="GeneID" id="73468935"/>
<feature type="region of interest" description="Disordered" evidence="2">
    <location>
        <begin position="1"/>
        <end position="87"/>
    </location>
</feature>
<evidence type="ECO:0000259" key="3">
    <source>
        <dbReference type="Pfam" id="PF16796"/>
    </source>
</evidence>
<dbReference type="GO" id="GO:0008017">
    <property type="term" value="F:microtubule binding"/>
    <property type="evidence" value="ECO:0007669"/>
    <property type="project" value="InterPro"/>
</dbReference>
<gene>
    <name evidence="4" type="ORF">J8A68_002134</name>
</gene>
<organism evidence="4 5">
    <name type="scientific">[Candida] subhashii</name>
    <dbReference type="NCBI Taxonomy" id="561895"/>
    <lineage>
        <taxon>Eukaryota</taxon>
        <taxon>Fungi</taxon>
        <taxon>Dikarya</taxon>
        <taxon>Ascomycota</taxon>
        <taxon>Saccharomycotina</taxon>
        <taxon>Pichiomycetes</taxon>
        <taxon>Debaryomycetaceae</taxon>
        <taxon>Spathaspora</taxon>
    </lineage>
</organism>
<dbReference type="RefSeq" id="XP_049264584.1">
    <property type="nucleotide sequence ID" value="XM_049405852.1"/>
</dbReference>
<feature type="compositionally biased region" description="Polar residues" evidence="2">
    <location>
        <begin position="39"/>
        <end position="50"/>
    </location>
</feature>
<evidence type="ECO:0000256" key="1">
    <source>
        <dbReference type="SAM" id="Coils"/>
    </source>
</evidence>
<name>A0A8J5UQZ3_9ASCO</name>
<evidence type="ECO:0000256" key="2">
    <source>
        <dbReference type="SAM" id="MobiDB-lite"/>
    </source>
</evidence>
<evidence type="ECO:0000313" key="4">
    <source>
        <dbReference type="EMBL" id="KAG7664352.1"/>
    </source>
</evidence>
<keyword evidence="5" id="KW-1185">Reference proteome</keyword>
<proteinExistence type="predicted"/>
<dbReference type="EMBL" id="JAGSYN010000097">
    <property type="protein sequence ID" value="KAG7664352.1"/>
    <property type="molecule type" value="Genomic_DNA"/>
</dbReference>
<keyword evidence="1" id="KW-0175">Coiled coil</keyword>